<sequence>MEERYYILEITNEMIIESIIELYKDYIESLESFTEEVKSISAYHQWNMENRSEVYYLERTNIFSANEYKKIEVCEKNFLYPDKDSEGKRFSSDDDNVLFELKIVDKEEINKYLKNMEGGL</sequence>
<dbReference type="EMBL" id="AALIQJ010000061">
    <property type="protein sequence ID" value="EDA0177723.1"/>
    <property type="molecule type" value="Genomic_DNA"/>
</dbReference>
<name>A0A5J1FHH4_SALET</name>
<comment type="caution">
    <text evidence="1">The sequence shown here is derived from an EMBL/GenBank/DDBJ whole genome shotgun (WGS) entry which is preliminary data.</text>
</comment>
<proteinExistence type="predicted"/>
<accession>A0A5J1FHH4</accession>
<protein>
    <submittedName>
        <fullName evidence="1">Uncharacterized protein</fullName>
    </submittedName>
</protein>
<gene>
    <name evidence="1" type="ORF">F9G64_23120</name>
</gene>
<organism evidence="1">
    <name type="scientific">Salmonella enterica subsp. enterica serovar Braenderup</name>
    <dbReference type="NCBI Taxonomy" id="149391"/>
    <lineage>
        <taxon>Bacteria</taxon>
        <taxon>Pseudomonadati</taxon>
        <taxon>Pseudomonadota</taxon>
        <taxon>Gammaproteobacteria</taxon>
        <taxon>Enterobacterales</taxon>
        <taxon>Enterobacteriaceae</taxon>
        <taxon>Salmonella</taxon>
    </lineage>
</organism>
<reference evidence="1" key="1">
    <citation type="submission" date="2019-10" db="EMBL/GenBank/DDBJ databases">
        <authorList>
            <person name="Ashton P.M."/>
            <person name="Dallman T."/>
            <person name="Nair S."/>
            <person name="De Pinna E."/>
            <person name="Peters T."/>
            <person name="Grant K."/>
        </authorList>
    </citation>
    <scope>NUCLEOTIDE SEQUENCE</scope>
    <source>
        <strain evidence="1">810119</strain>
    </source>
</reference>
<dbReference type="AlphaFoldDB" id="A0A5J1FHH4"/>
<evidence type="ECO:0000313" key="1">
    <source>
        <dbReference type="EMBL" id="EDA0177723.1"/>
    </source>
</evidence>